<feature type="compositionally biased region" description="Basic and acidic residues" evidence="1">
    <location>
        <begin position="1382"/>
        <end position="1392"/>
    </location>
</feature>
<feature type="compositionally biased region" description="Polar residues" evidence="1">
    <location>
        <begin position="956"/>
        <end position="974"/>
    </location>
</feature>
<dbReference type="SMART" id="SM00167">
    <property type="entry name" value="VPS9"/>
    <property type="match status" value="1"/>
</dbReference>
<feature type="compositionally biased region" description="Basic residues" evidence="1">
    <location>
        <begin position="1244"/>
        <end position="1257"/>
    </location>
</feature>
<dbReference type="InterPro" id="IPR003123">
    <property type="entry name" value="VPS9"/>
</dbReference>
<dbReference type="PANTHER" id="PTHR23101:SF25">
    <property type="entry name" value="GTPASE-ACTIVATING PROTEIN AND VPS9 DOMAIN-CONTAINING PROTEIN 1"/>
    <property type="match status" value="1"/>
</dbReference>
<organism evidence="3 4">
    <name type="scientific">Schistosoma mattheei</name>
    <dbReference type="NCBI Taxonomy" id="31246"/>
    <lineage>
        <taxon>Eukaryota</taxon>
        <taxon>Metazoa</taxon>
        <taxon>Spiralia</taxon>
        <taxon>Lophotrochozoa</taxon>
        <taxon>Platyhelminthes</taxon>
        <taxon>Trematoda</taxon>
        <taxon>Digenea</taxon>
        <taxon>Strigeidida</taxon>
        <taxon>Schistosomatoidea</taxon>
        <taxon>Schistosomatidae</taxon>
        <taxon>Schistosoma</taxon>
    </lineage>
</organism>
<feature type="compositionally biased region" description="Polar residues" evidence="1">
    <location>
        <begin position="520"/>
        <end position="532"/>
    </location>
</feature>
<proteinExistence type="predicted"/>
<dbReference type="GO" id="GO:0031267">
    <property type="term" value="F:small GTPase binding"/>
    <property type="evidence" value="ECO:0007669"/>
    <property type="project" value="TreeGrafter"/>
</dbReference>
<dbReference type="GO" id="GO:0030139">
    <property type="term" value="C:endocytic vesicle"/>
    <property type="evidence" value="ECO:0007669"/>
    <property type="project" value="TreeGrafter"/>
</dbReference>
<feature type="region of interest" description="Disordered" evidence="1">
    <location>
        <begin position="948"/>
        <end position="994"/>
    </location>
</feature>
<feature type="region of interest" description="Disordered" evidence="1">
    <location>
        <begin position="1428"/>
        <end position="1449"/>
    </location>
</feature>
<dbReference type="PROSITE" id="PS51205">
    <property type="entry name" value="VPS9"/>
    <property type="match status" value="1"/>
</dbReference>
<feature type="compositionally biased region" description="Polar residues" evidence="1">
    <location>
        <begin position="1367"/>
        <end position="1380"/>
    </location>
</feature>
<feature type="region of interest" description="Disordered" evidence="1">
    <location>
        <begin position="1541"/>
        <end position="1562"/>
    </location>
</feature>
<dbReference type="Proteomes" id="UP000050791">
    <property type="component" value="Unassembled WGS sequence"/>
</dbReference>
<dbReference type="InterPro" id="IPR037191">
    <property type="entry name" value="VPS9_dom_sf"/>
</dbReference>
<evidence type="ECO:0000313" key="4">
    <source>
        <dbReference type="WBParaSite" id="SMTH1_58140.2"/>
    </source>
</evidence>
<feature type="region of interest" description="Disordered" evidence="1">
    <location>
        <begin position="1069"/>
        <end position="1092"/>
    </location>
</feature>
<dbReference type="GO" id="GO:0005829">
    <property type="term" value="C:cytosol"/>
    <property type="evidence" value="ECO:0007669"/>
    <property type="project" value="TreeGrafter"/>
</dbReference>
<feature type="compositionally biased region" description="Low complexity" evidence="1">
    <location>
        <begin position="1234"/>
        <end position="1243"/>
    </location>
</feature>
<feature type="region of interest" description="Disordered" evidence="1">
    <location>
        <begin position="1367"/>
        <end position="1392"/>
    </location>
</feature>
<dbReference type="WBParaSite" id="SMTH1_58140.2">
    <property type="protein sequence ID" value="SMTH1_58140.2"/>
    <property type="gene ID" value="SMTH1_58140"/>
</dbReference>
<feature type="compositionally biased region" description="Low complexity" evidence="1">
    <location>
        <begin position="1260"/>
        <end position="1272"/>
    </location>
</feature>
<dbReference type="PANTHER" id="PTHR23101">
    <property type="entry name" value="RAB GDP/GTP EXCHANGE FACTOR"/>
    <property type="match status" value="1"/>
</dbReference>
<name>A0AA85BL60_9TREM</name>
<feature type="compositionally biased region" description="Polar residues" evidence="1">
    <location>
        <begin position="1219"/>
        <end position="1228"/>
    </location>
</feature>
<dbReference type="InterPro" id="IPR045046">
    <property type="entry name" value="Vps9-like"/>
</dbReference>
<dbReference type="GO" id="GO:0005085">
    <property type="term" value="F:guanyl-nucleotide exchange factor activity"/>
    <property type="evidence" value="ECO:0007669"/>
    <property type="project" value="InterPro"/>
</dbReference>
<feature type="region of interest" description="Disordered" evidence="1">
    <location>
        <begin position="1183"/>
        <end position="1299"/>
    </location>
</feature>
<sequence length="2100" mass="234798">MFRSLCDELVSIIVEIYEHNSFYDRHVKAKKIIELEVNGIYDNLRKLSWFYHNLRAKTIFYTLRLNGSKDMGRLPYCSFNALKFELPPGSLQSSYIEFFRLLRKDPMFVAELLRYYKFNAQVVESLFSSVSSAICTNPVNPPSTLVQLTIAHYLQQCLHNVKCAMYSKSELMLLVHLLIFGTPDVLSFLNSVLQNVFHRCTNSSSNLSINMLEYDKNSVGFAGNVSQGTFTVILINIIISSLSDNMLLFPQSILILLGNMRRIWSTANLPHKEVLRACVEFIFKDFIGYAFEKPALYNINLNRISSPRFFTALKETIEVISSIVIEGENYSLTASVINQNDSAIIHNECTKIEYDQLQGFAQFILGAADSMAFPNSLFEKYSENLLVGKNELQHPESDDCISKDSCNCDVVSITPNDLNILVGCIRIFLKTKSNSHPFLKIIDRLPHNVPGATVEVELSADNASFGEASSSDTNVMSAVLVDISENNTTKTLTREIKRSNSNTPSPQRRRNRSLNRLFNGKQNFPSHSQGTHIDSAGVENPSLSRKNVKSNDENSEFVYLFNLYSYHCSHHQKMPSENQSGRSRKSRMGKNKIDHPMDESTSPHCDDASVTTSHACSNVVRKVVTKDTSQSACYFVPSGVSTECDRSSHPRFDQYDSISEIHVIGNVNKGDGQCNLCESHCSPLGDVANNLSNGKHSSISFSHNHFLTGQRSSDEATSQNSDPSGCTSLASSACALGQRLETAASVNESLQNKNVSDLQLNQGTSHPTSVSGPSINSSSYIYSFSPPASPKHSCSNSRSDVNDRTTQYVACSSLSRGVEKRTRFSISVLPSSTSVRGFENSSIIPDHGFMVQSKISETRCVNERSSVHPSVVRCNSTDLSQSSLINHSNSLTEREYKFDGHKSNLDFVSSISVSNKILRSDDKPTIQPRCSSLTSLCASAGISSLPAHRVRRHSQKPITSTSNQDTEGQGTPSFSADSASSDSDSDSGLIGAAVSQHSTASSSCHLNSSFIQSYQNSHDHNDVREVDEQSSLLTCSSCGVRLGEDVIPDPIPENAESQDVDINSDQIETQVDEQSSYPRDEEDALSDLPLSSANISGRVTPLSLTSTTSRGGQLAQPIIHGTENNYRVSGMFSQSGLILPTGTTLASNTTHLGLTRCGPNEFPSTMFQRHCTPDVTEKFNKFDLPPNRMTENETRSTVSDTWSTDVLPSDTEYTDLGQEFSNSQSSLNPDAATRRLSSHSVARVSHRRGHRHHHRRAPMSESLINESSENNNFRSINVPSESDNREIQSRVHSSSPLNDVINIEENESNLHALNDSIQPIIMRSLPATSQCQDSLDGLSQPISSNQSNHCSVSLDSTVNSNHHTPSVMSAKMGNSFNTGEKVNGELRSSTDDERRNLNTYRLHGGAHTFKESFSRLMGKLDLMTRRPRISGNSSIDKYRHTSTSQYNESQSSLYSFLPDLMESVSVKSRTYSSRDNQQPLSASSSFLPNSNQSKQLAVKSQNSSQFEDDSMRKEETVDEMMERYRRQTKVVSPDKSIFNHISNSQYSHHGKQIPSTSNSNKMVNNNTVVSVENINSSDKNFSSIASLQSSSSSASSSSSYSLSPVCSQSRKSVPHLFNLALNGLQEIFSNSTLNIIAFNTIQKLKSTWQMTCDNQLLLQQSQDITGVFSENQIFFSLLNSMLAGLYGTQQNSTIINILIETRNILLELNNLLGSCSNSDYSTMNDKTTNNNNNNTKTNLNQNYWLFNLTDKTLSCSLTKCLISSLRQYLRQHQIYRIQLKKNYEQLSKLKTNLELTVNWLQQSIHLQQEYITNRNLLEFINQHRNLFIEFHQEFTSDELSCDPKLRVEIVQKLVTQLINKMKTKWRESYLNDCFTSMHLSSLLHRSDVPQSSMNILGDSSITNDNNVESVIIQLERLVMDEIYPFVIWINNPSVEKERDELFHRELTFLQNTVTPTELRISNAYHIVLPLKSVQNELLLLDCYHTSSDKLRCLKRVINHVLAALQLANPTSIPCADDLLPVLIYLVIHTNPPRLLSNIEFINNFAGDNLNGELQYIWCQFCSAVAEIRRLMSIRPMNNNYDENPFFSFFLSTHSTPSMCS</sequence>
<reference evidence="4" key="1">
    <citation type="submission" date="2023-11" db="UniProtKB">
        <authorList>
            <consortium name="WormBaseParasite"/>
        </authorList>
    </citation>
    <scope>IDENTIFICATION</scope>
</reference>
<dbReference type="SUPFAM" id="SSF109993">
    <property type="entry name" value="VPS9 domain"/>
    <property type="match status" value="1"/>
</dbReference>
<feature type="compositionally biased region" description="Polar residues" evidence="1">
    <location>
        <begin position="1468"/>
        <end position="1505"/>
    </location>
</feature>
<dbReference type="Gene3D" id="1.20.1050.80">
    <property type="entry name" value="VPS9 domain"/>
    <property type="match status" value="1"/>
</dbReference>
<evidence type="ECO:0000259" key="2">
    <source>
        <dbReference type="PROSITE" id="PS51205"/>
    </source>
</evidence>
<feature type="compositionally biased region" description="Polar residues" evidence="1">
    <location>
        <begin position="1195"/>
        <end position="1206"/>
    </location>
</feature>
<feature type="compositionally biased region" description="Polar residues" evidence="1">
    <location>
        <begin position="1430"/>
        <end position="1449"/>
    </location>
</feature>
<protein>
    <recommendedName>
        <fullName evidence="2">VPS9 domain-containing protein</fullName>
    </recommendedName>
</protein>
<dbReference type="GO" id="GO:0016192">
    <property type="term" value="P:vesicle-mediated transport"/>
    <property type="evidence" value="ECO:0007669"/>
    <property type="project" value="InterPro"/>
</dbReference>
<feature type="region of interest" description="Disordered" evidence="1">
    <location>
        <begin position="1468"/>
        <end position="1516"/>
    </location>
</feature>
<feature type="region of interest" description="Disordered" evidence="1">
    <location>
        <begin position="490"/>
        <end position="549"/>
    </location>
</feature>
<accession>A0AA85BL60</accession>
<evidence type="ECO:0000313" key="3">
    <source>
        <dbReference type="Proteomes" id="UP000050791"/>
    </source>
</evidence>
<feature type="domain" description="VPS9" evidence="2">
    <location>
        <begin position="1936"/>
        <end position="2076"/>
    </location>
</feature>
<dbReference type="Pfam" id="PF02204">
    <property type="entry name" value="VPS9"/>
    <property type="match status" value="1"/>
</dbReference>
<evidence type="ECO:0000256" key="1">
    <source>
        <dbReference type="SAM" id="MobiDB-lite"/>
    </source>
</evidence>
<feature type="region of interest" description="Disordered" evidence="1">
    <location>
        <begin position="571"/>
        <end position="607"/>
    </location>
</feature>